<dbReference type="PROSITE" id="PS52004">
    <property type="entry name" value="KS3_2"/>
    <property type="match status" value="1"/>
</dbReference>
<feature type="domain" description="Ketosynthase family 3 (KS3)" evidence="7">
    <location>
        <begin position="109"/>
        <end position="533"/>
    </location>
</feature>
<feature type="active site" description="Proton acceptor; for dehydratase activity" evidence="4">
    <location>
        <position position="1050"/>
    </location>
</feature>
<organism evidence="9 10">
    <name type="scientific">Herpetosiphon gulosus</name>
    <dbReference type="NCBI Taxonomy" id="1973496"/>
    <lineage>
        <taxon>Bacteria</taxon>
        <taxon>Bacillati</taxon>
        <taxon>Chloroflexota</taxon>
        <taxon>Chloroflexia</taxon>
        <taxon>Herpetosiphonales</taxon>
        <taxon>Herpetosiphonaceae</taxon>
        <taxon>Herpetosiphon</taxon>
    </lineage>
</organism>
<dbReference type="PANTHER" id="PTHR43775:SF37">
    <property type="entry name" value="SI:DKEY-61P9.11"/>
    <property type="match status" value="1"/>
</dbReference>
<dbReference type="Pfam" id="PF00550">
    <property type="entry name" value="PP-binding"/>
    <property type="match status" value="2"/>
</dbReference>
<dbReference type="InterPro" id="IPR014030">
    <property type="entry name" value="Ketoacyl_synth_N"/>
</dbReference>
<gene>
    <name evidence="9" type="primary">ppsD</name>
    <name evidence="9" type="ORF">Hgul01_02658</name>
</gene>
<dbReference type="Pfam" id="PF00698">
    <property type="entry name" value="Acyl_transf_1"/>
    <property type="match status" value="1"/>
</dbReference>
<keyword evidence="3" id="KW-0808">Transferase</keyword>
<dbReference type="InterPro" id="IPR001227">
    <property type="entry name" value="Ac_transferase_dom_sf"/>
</dbReference>
<dbReference type="SMART" id="SM00827">
    <property type="entry name" value="PKS_AT"/>
    <property type="match status" value="1"/>
</dbReference>
<keyword evidence="10" id="KW-1185">Reference proteome</keyword>
<dbReference type="InterPro" id="IPR014043">
    <property type="entry name" value="Acyl_transferase_dom"/>
</dbReference>
<proteinExistence type="predicted"/>
<dbReference type="PANTHER" id="PTHR43775">
    <property type="entry name" value="FATTY ACID SYNTHASE"/>
    <property type="match status" value="1"/>
</dbReference>
<evidence type="ECO:0000259" key="6">
    <source>
        <dbReference type="PROSITE" id="PS50075"/>
    </source>
</evidence>
<feature type="region of interest" description="N-terminal hotdog fold" evidence="4">
    <location>
        <begin position="1018"/>
        <end position="1141"/>
    </location>
</feature>
<dbReference type="InterPro" id="IPR013968">
    <property type="entry name" value="PKS_KR"/>
</dbReference>
<dbReference type="InterPro" id="IPR016036">
    <property type="entry name" value="Malonyl_transacylase_ACP-bd"/>
</dbReference>
<feature type="domain" description="PKS/mFAS DH" evidence="8">
    <location>
        <begin position="1018"/>
        <end position="1303"/>
    </location>
</feature>
<keyword evidence="1" id="KW-0596">Phosphopantetheine</keyword>
<dbReference type="Pfam" id="PF16197">
    <property type="entry name" value="KAsynt_C_assoc"/>
    <property type="match status" value="1"/>
</dbReference>
<dbReference type="Proteomes" id="UP001428290">
    <property type="component" value="Unassembled WGS sequence"/>
</dbReference>
<dbReference type="SMART" id="SM00826">
    <property type="entry name" value="PKS_DH"/>
    <property type="match status" value="1"/>
</dbReference>
<dbReference type="Pfam" id="PF08659">
    <property type="entry name" value="KR"/>
    <property type="match status" value="1"/>
</dbReference>
<dbReference type="InterPro" id="IPR016039">
    <property type="entry name" value="Thiolase-like"/>
</dbReference>
<dbReference type="InterPro" id="IPR049552">
    <property type="entry name" value="PKS_DH_N"/>
</dbReference>
<feature type="region of interest" description="C-terminal hotdog fold" evidence="4">
    <location>
        <begin position="1157"/>
        <end position="1303"/>
    </location>
</feature>
<evidence type="ECO:0000256" key="2">
    <source>
        <dbReference type="ARBA" id="ARBA00022553"/>
    </source>
</evidence>
<reference evidence="9 10" key="1">
    <citation type="submission" date="2024-02" db="EMBL/GenBank/DDBJ databases">
        <title>Herpetosiphon gulosus NBRC 112829.</title>
        <authorList>
            <person name="Ichikawa N."/>
            <person name="Katano-Makiyama Y."/>
            <person name="Hidaka K."/>
        </authorList>
    </citation>
    <scope>NUCLEOTIDE SEQUENCE [LARGE SCALE GENOMIC DNA]</scope>
    <source>
        <strain evidence="9 10">NBRC 112829</strain>
    </source>
</reference>
<dbReference type="Gene3D" id="3.40.366.10">
    <property type="entry name" value="Malonyl-Coenzyme A Acyl Carrier Protein, domain 2"/>
    <property type="match status" value="1"/>
</dbReference>
<dbReference type="Pfam" id="PF14765">
    <property type="entry name" value="PS-DH"/>
    <property type="match status" value="1"/>
</dbReference>
<dbReference type="Pfam" id="PF21089">
    <property type="entry name" value="PKS_DH_N"/>
    <property type="match status" value="1"/>
</dbReference>
<dbReference type="InterPro" id="IPR049551">
    <property type="entry name" value="PKS_DH_C"/>
</dbReference>
<evidence type="ECO:0000313" key="9">
    <source>
        <dbReference type="EMBL" id="GAA5528855.1"/>
    </source>
</evidence>
<dbReference type="InterPro" id="IPR016035">
    <property type="entry name" value="Acyl_Trfase/lysoPLipase"/>
</dbReference>
<dbReference type="EMBL" id="BAABRU010000008">
    <property type="protein sequence ID" value="GAA5528855.1"/>
    <property type="molecule type" value="Genomic_DNA"/>
</dbReference>
<dbReference type="SMART" id="SM01294">
    <property type="entry name" value="PKS_PP_betabranch"/>
    <property type="match status" value="1"/>
</dbReference>
<dbReference type="Pfam" id="PF02801">
    <property type="entry name" value="Ketoacyl-synt_C"/>
    <property type="match status" value="1"/>
</dbReference>
<accession>A0ABP9X0D0</accession>
<keyword evidence="5" id="KW-0175">Coiled coil</keyword>
<dbReference type="InterPro" id="IPR049900">
    <property type="entry name" value="PKS_mFAS_DH"/>
</dbReference>
<dbReference type="PROSITE" id="PS52019">
    <property type="entry name" value="PKS_MFAS_DH"/>
    <property type="match status" value="1"/>
</dbReference>
<dbReference type="SUPFAM" id="SSF51735">
    <property type="entry name" value="NAD(P)-binding Rossmann-fold domains"/>
    <property type="match status" value="2"/>
</dbReference>
<feature type="domain" description="Carrier" evidence="6">
    <location>
        <begin position="18"/>
        <end position="95"/>
    </location>
</feature>
<dbReference type="Gene3D" id="3.40.47.10">
    <property type="match status" value="1"/>
</dbReference>
<dbReference type="Gene3D" id="3.40.50.720">
    <property type="entry name" value="NAD(P)-binding Rossmann-like Domain"/>
    <property type="match status" value="1"/>
</dbReference>
<dbReference type="SUPFAM" id="SSF47336">
    <property type="entry name" value="ACP-like"/>
    <property type="match status" value="2"/>
</dbReference>
<name>A0ABP9X0D0_9CHLR</name>
<dbReference type="Pfam" id="PF00109">
    <property type="entry name" value="ketoacyl-synt"/>
    <property type="match status" value="1"/>
</dbReference>
<dbReference type="InterPro" id="IPR032821">
    <property type="entry name" value="PKS_assoc"/>
</dbReference>
<feature type="active site" description="Proton donor; for dehydratase activity" evidence="4">
    <location>
        <position position="1218"/>
    </location>
</feature>
<feature type="coiled-coil region" evidence="5">
    <location>
        <begin position="1481"/>
        <end position="1508"/>
    </location>
</feature>
<dbReference type="CDD" id="cd08955">
    <property type="entry name" value="KR_2_FAS_SDR_x"/>
    <property type="match status" value="1"/>
</dbReference>
<keyword evidence="2" id="KW-0597">Phosphoprotein</keyword>
<dbReference type="SMART" id="SM00825">
    <property type="entry name" value="PKS_KS"/>
    <property type="match status" value="1"/>
</dbReference>
<dbReference type="InterPro" id="IPR050091">
    <property type="entry name" value="PKS_NRPS_Biosynth_Enz"/>
</dbReference>
<dbReference type="Gene3D" id="3.10.129.10">
    <property type="entry name" value="Hotdog Thioesterase"/>
    <property type="match status" value="1"/>
</dbReference>
<evidence type="ECO:0000256" key="1">
    <source>
        <dbReference type="ARBA" id="ARBA00022450"/>
    </source>
</evidence>
<dbReference type="Gene3D" id="1.10.1200.10">
    <property type="entry name" value="ACP-like"/>
    <property type="match status" value="2"/>
</dbReference>
<dbReference type="InterPro" id="IPR036736">
    <property type="entry name" value="ACP-like_sf"/>
</dbReference>
<dbReference type="SUPFAM" id="SSF52151">
    <property type="entry name" value="FabD/lysophospholipase-like"/>
    <property type="match status" value="1"/>
</dbReference>
<comment type="caution">
    <text evidence="9">The sequence shown here is derived from an EMBL/GenBank/DDBJ whole genome shotgun (WGS) entry which is preliminary data.</text>
</comment>
<evidence type="ECO:0000259" key="7">
    <source>
        <dbReference type="PROSITE" id="PS52004"/>
    </source>
</evidence>
<feature type="domain" description="Carrier" evidence="6">
    <location>
        <begin position="1810"/>
        <end position="1884"/>
    </location>
</feature>
<dbReference type="SUPFAM" id="SSF53901">
    <property type="entry name" value="Thiolase-like"/>
    <property type="match status" value="1"/>
</dbReference>
<sequence>MNNLPSGTDSIKPETIETTAEILTEWLINHFCTYLNVAPAEIDVRLPFAHYHIDSIQALSLISKLEQFLGRSLSPTLLWDYPSIATLVPALVGTEQPEVEVVADSDPNADAIAIIGMSCRFPGARNLAEYWDLLINGRDAITEIPAERWNLEAVYNPDRSVPGTMYTRWGGFVDQPDYFDAGFFGISPREAIHLDPQQRMLLECTWEAFEDAGQSPQALAGSRTGVFIASVSEDYGRILFSHPEIIDAYTGPGTAHSILANRLSYVLNLQGPSININTACSGSLVAIHMACQALQTGEADLVVAGGVNASLLPDGNLFFSKAGALSPDGRCKTFDARANGIVRSDGAGIVILKPLQKALADGNPIYAVIRGSAVNSDGRTNGIMAPNRQSQEVVLQEAYRRAGVNPATVQYIEAHGTGTSLGDVIEAQALGSVLAVGRSAEQPCAIGSVKTNIGHSESAAGIAGVIKVALAMKHQILPASLHFETPNPMIPFEELGLQVQAQRGPWPNASGPLLAGVSGFGFGGTNAHLVLESAPIRETQSPSSNETKPLLLPLSAQSEPALRQLAVRYASQIAAASPSEVANICYSASVGRSQLDHRLAATAASPALLAEQLNDFAEGRSATGLITQDRSQAHKLVWVFSGQGSHWVGMGRGLLEQQPVFRQTLEACDQAFAKYAGWSLIAALRDDQTAEQINQTDRAQPLIFALQVSLAALWRSWGITPTAIVGHSLGEIAAAYVSGVLTLDEAVQVVYHRSRLMKQVAGKGKTAAVELTFEQARLLLVGREQQVAIAGINSPTSCILAGDPSTLEQLVASLQHNDVFARLVRGVDIAFHSPQMEPLVPELNAALAQLKPQAPTIPLVSTVTGTFAEQALYSEGYWGRNLREPFLFATAIKSLLDKGFDTFLEVSPHPVLGESMLRSIQHFKQSAQVFSSLRRDQAELDLLFETLGRLFVAGYSPDWQQVYPEPRQRSALPNYPWQRERYWFDQLLPATSNQTSARGGFVPALLAGKLQTTPSAQHPLLGISIASAVNQSQFWQTNLAANYPAYLADHVVQEQVLLPGAAYVEMIVAALRGRGQHQVTINNLVFKQPLILPNQGQRTVQLVCNAEDNGFSLQILSQATEPNSPWELHATATALDNSTIANHSAYLALAELQARCAENIAVSEHYARMQAVQLVYGPAFQSLSHIWRGQAEALAQLHLAPAIGQLAQHDQLHPALLDATFQLVAVILAQHTNDQTYLPIAIERLNVLDRIPAEAWCHAVLRSAPADETLIYEADLVIADAQGRVVVEIAGLKLFQVAAARITNKPEQGLYDYSWQPIEIQAAEHPAERWLILANTHDQFAKQLSNSLAAYGQQVDCREQSIETAGLGDWLKPQLQANYHQIVCLWPLTTSNDHAPVAGATQQSLAMLTLLQTLSDSDSATPRLWCITRGAQAVLDHEVVNLAQAPLWGMMRSAALEHPELTPSLIDLAPMAESNEAAQLAKTLLQRANEHQQALRNQQQLIARLQQRPVSKPTTLKLSNQAAYLITGGSGGLGLEIAHWMLAKGASNLIILGRRPLQPSHNAVSEQQSQLVNALSQLEQAGANLRYAAINVADQAALAEFLQQYRAETGLAIRGIVHAAGVLDDQMLYRMESSAVTSVFAPKVAGAWALHEVFSQEPLDFMIFCSSLAASIGSVGQAHYAAANSFMDSLAAYRRSQGLAGLSINWGPWAEVGMAAKLNPNIFEAHGVQLLQPQQALVAMEQLINDQAIQTTIAEIDWAMWLKSNPVVANLAFFAALAPSASIAQPASNLSQEHEFRQRVLQTQPSERQALITQQLKHLIAKVMQLDPSKLDSQLALHTLGLDSIMAIELKTSISQNLGVTLSVAYLIQGPSIDEIVANVNQQLSLELSSEMFASPETRDDALQVLLEQVQQSDHDQIAQILAELEQLSTDEAKSRLVG</sequence>
<dbReference type="PROSITE" id="PS50075">
    <property type="entry name" value="CARRIER"/>
    <property type="match status" value="2"/>
</dbReference>
<evidence type="ECO:0000256" key="4">
    <source>
        <dbReference type="PROSITE-ProRule" id="PRU01363"/>
    </source>
</evidence>
<evidence type="ECO:0000313" key="10">
    <source>
        <dbReference type="Proteomes" id="UP001428290"/>
    </source>
</evidence>
<dbReference type="RefSeq" id="WP_345722472.1">
    <property type="nucleotide sequence ID" value="NZ_BAABRU010000008.1"/>
</dbReference>
<dbReference type="SUPFAM" id="SSF55048">
    <property type="entry name" value="Probable ACP-binding domain of malonyl-CoA ACP transacylase"/>
    <property type="match status" value="1"/>
</dbReference>
<dbReference type="SMART" id="SM00823">
    <property type="entry name" value="PKS_PP"/>
    <property type="match status" value="2"/>
</dbReference>
<dbReference type="InterPro" id="IPR020807">
    <property type="entry name" value="PKS_DH"/>
</dbReference>
<dbReference type="InterPro" id="IPR036291">
    <property type="entry name" value="NAD(P)-bd_dom_sf"/>
</dbReference>
<protein>
    <submittedName>
        <fullName evidence="9">Phthiocerol synthesis polyketide synthase type I PpsD</fullName>
    </submittedName>
</protein>
<dbReference type="Gene3D" id="3.30.70.3290">
    <property type="match status" value="1"/>
</dbReference>
<dbReference type="CDD" id="cd00833">
    <property type="entry name" value="PKS"/>
    <property type="match status" value="1"/>
</dbReference>
<evidence type="ECO:0000256" key="5">
    <source>
        <dbReference type="SAM" id="Coils"/>
    </source>
</evidence>
<evidence type="ECO:0000259" key="8">
    <source>
        <dbReference type="PROSITE" id="PS52019"/>
    </source>
</evidence>
<dbReference type="InterPro" id="IPR020806">
    <property type="entry name" value="PKS_PP-bd"/>
</dbReference>
<dbReference type="SMART" id="SM00822">
    <property type="entry name" value="PKS_KR"/>
    <property type="match status" value="1"/>
</dbReference>
<dbReference type="Gene3D" id="3.10.129.120">
    <property type="match status" value="1"/>
</dbReference>
<dbReference type="InterPro" id="IPR009081">
    <property type="entry name" value="PP-bd_ACP"/>
</dbReference>
<dbReference type="InterPro" id="IPR020841">
    <property type="entry name" value="PKS_Beta-ketoAc_synthase_dom"/>
</dbReference>
<dbReference type="InterPro" id="IPR014031">
    <property type="entry name" value="Ketoacyl_synth_C"/>
</dbReference>
<evidence type="ECO:0000256" key="3">
    <source>
        <dbReference type="ARBA" id="ARBA00022679"/>
    </source>
</evidence>
<dbReference type="InterPro" id="IPR057326">
    <property type="entry name" value="KR_dom"/>
</dbReference>